<dbReference type="PANTHER" id="PTHR45902">
    <property type="entry name" value="LATROPHILIN RECEPTOR-LIKE PROTEIN A"/>
    <property type="match status" value="1"/>
</dbReference>
<evidence type="ECO:0000313" key="2">
    <source>
        <dbReference type="EMBL" id="KAH9379357.1"/>
    </source>
</evidence>
<dbReference type="AlphaFoldDB" id="A0A9J6GV62"/>
<protein>
    <submittedName>
        <fullName evidence="2">Uncharacterized protein</fullName>
    </submittedName>
</protein>
<proteinExistence type="predicted"/>
<keyword evidence="1" id="KW-0812">Transmembrane</keyword>
<dbReference type="VEuPathDB" id="VectorBase:HLOH_064486"/>
<keyword evidence="1" id="KW-1133">Transmembrane helix</keyword>
<name>A0A9J6GV62_HAELO</name>
<dbReference type="EMBL" id="JABSTR010000009">
    <property type="protein sequence ID" value="KAH9379357.1"/>
    <property type="molecule type" value="Genomic_DNA"/>
</dbReference>
<dbReference type="OrthoDB" id="6506272at2759"/>
<accession>A0A9J6GV62</accession>
<dbReference type="InterPro" id="IPR053231">
    <property type="entry name" value="GPCR_LN-TM7"/>
</dbReference>
<keyword evidence="3" id="KW-1185">Reference proteome</keyword>
<evidence type="ECO:0000313" key="3">
    <source>
        <dbReference type="Proteomes" id="UP000821853"/>
    </source>
</evidence>
<keyword evidence="1" id="KW-0472">Membrane</keyword>
<dbReference type="Proteomes" id="UP000821853">
    <property type="component" value="Unassembled WGS sequence"/>
</dbReference>
<evidence type="ECO:0000256" key="1">
    <source>
        <dbReference type="SAM" id="Phobius"/>
    </source>
</evidence>
<feature type="transmembrane region" description="Helical" evidence="1">
    <location>
        <begin position="202"/>
        <end position="224"/>
    </location>
</feature>
<dbReference type="Gene3D" id="1.20.1070.10">
    <property type="entry name" value="Rhodopsin 7-helix transmembrane proteins"/>
    <property type="match status" value="1"/>
</dbReference>
<comment type="caution">
    <text evidence="2">The sequence shown here is derived from an EMBL/GenBank/DDBJ whole genome shotgun (WGS) entry which is preliminary data.</text>
</comment>
<reference evidence="2 3" key="1">
    <citation type="journal article" date="2020" name="Cell">
        <title>Large-Scale Comparative Analyses of Tick Genomes Elucidate Their Genetic Diversity and Vector Capacities.</title>
        <authorList>
            <consortium name="Tick Genome and Microbiome Consortium (TIGMIC)"/>
            <person name="Jia N."/>
            <person name="Wang J."/>
            <person name="Shi W."/>
            <person name="Du L."/>
            <person name="Sun Y."/>
            <person name="Zhan W."/>
            <person name="Jiang J.F."/>
            <person name="Wang Q."/>
            <person name="Zhang B."/>
            <person name="Ji P."/>
            <person name="Bell-Sakyi L."/>
            <person name="Cui X.M."/>
            <person name="Yuan T.T."/>
            <person name="Jiang B.G."/>
            <person name="Yang W.F."/>
            <person name="Lam T.T."/>
            <person name="Chang Q.C."/>
            <person name="Ding S.J."/>
            <person name="Wang X.J."/>
            <person name="Zhu J.G."/>
            <person name="Ruan X.D."/>
            <person name="Zhao L."/>
            <person name="Wei J.T."/>
            <person name="Ye R.Z."/>
            <person name="Que T.C."/>
            <person name="Du C.H."/>
            <person name="Zhou Y.H."/>
            <person name="Cheng J.X."/>
            <person name="Dai P.F."/>
            <person name="Guo W.B."/>
            <person name="Han X.H."/>
            <person name="Huang E.J."/>
            <person name="Li L.F."/>
            <person name="Wei W."/>
            <person name="Gao Y.C."/>
            <person name="Liu J.Z."/>
            <person name="Shao H.Z."/>
            <person name="Wang X."/>
            <person name="Wang C.C."/>
            <person name="Yang T.C."/>
            <person name="Huo Q.B."/>
            <person name="Li W."/>
            <person name="Chen H.Y."/>
            <person name="Chen S.E."/>
            <person name="Zhou L.G."/>
            <person name="Ni X.B."/>
            <person name="Tian J.H."/>
            <person name="Sheng Y."/>
            <person name="Liu T."/>
            <person name="Pan Y.S."/>
            <person name="Xia L.Y."/>
            <person name="Li J."/>
            <person name="Zhao F."/>
            <person name="Cao W.C."/>
        </authorList>
    </citation>
    <scope>NUCLEOTIDE SEQUENCE [LARGE SCALE GENOMIC DNA]</scope>
    <source>
        <strain evidence="2">HaeL-2018</strain>
    </source>
</reference>
<gene>
    <name evidence="2" type="ORF">HPB48_010852</name>
</gene>
<sequence length="294" mass="32078">MLNNNFSETLNVTTCKRRPLTMTCPDDYTNAEIRRKCHSYASMVEYTVKSLVYRNLHCAICNGVSTKALSCHQRQDAGPNIRISMGASYAIVLDFSSWQAEALSGAPMKHVCGLDELHDPVLKRCVKSGCPADVCVKRDNCQWTRVPNDRVHVREDSFLVMKTGSEQLEPDRWHRDGPNAVIACVSTTDKAAALMPVEFENVLSTILLLISVVCVIMHIIAYALLPKLRTGPSRLVLCLAVSVLLAQGTFVAGGLLLTPGSGVLQRVRGGVSRNSLGGFLLDECDGDGRTANIS</sequence>
<organism evidence="2 3">
    <name type="scientific">Haemaphysalis longicornis</name>
    <name type="common">Bush tick</name>
    <dbReference type="NCBI Taxonomy" id="44386"/>
    <lineage>
        <taxon>Eukaryota</taxon>
        <taxon>Metazoa</taxon>
        <taxon>Ecdysozoa</taxon>
        <taxon>Arthropoda</taxon>
        <taxon>Chelicerata</taxon>
        <taxon>Arachnida</taxon>
        <taxon>Acari</taxon>
        <taxon>Parasitiformes</taxon>
        <taxon>Ixodida</taxon>
        <taxon>Ixodoidea</taxon>
        <taxon>Ixodidae</taxon>
        <taxon>Haemaphysalinae</taxon>
        <taxon>Haemaphysalis</taxon>
    </lineage>
</organism>
<dbReference type="PANTHER" id="PTHR45902:SF3">
    <property type="entry name" value="G-PROTEIN COUPLED RECEPTORS FAMILY 2 PROFILE 2 DOMAIN-CONTAINING PROTEIN"/>
    <property type="match status" value="1"/>
</dbReference>
<feature type="transmembrane region" description="Helical" evidence="1">
    <location>
        <begin position="236"/>
        <end position="257"/>
    </location>
</feature>